<dbReference type="InterPro" id="IPR006944">
    <property type="entry name" value="Phage/GTA_portal"/>
</dbReference>
<evidence type="ECO:0000313" key="3">
    <source>
        <dbReference type="Proteomes" id="UP001596154"/>
    </source>
</evidence>
<evidence type="ECO:0000313" key="2">
    <source>
        <dbReference type="EMBL" id="MFC5633753.1"/>
    </source>
</evidence>
<sequence length="448" mass="49366">MRWWPRRSKTRASGQVIDQDGVPVLAKAAEQFSDLSQLGGYLAANGIRVVDPGVPLSQYADTAAAARVWETQPSVRKVVDYIARQLCTIPWHVYERVSDTDRRRVTDHPLAQLLAEPAPMRSPARLWHATLVDWLIYDRWCQQVLPSADTSSGYELRRKPARRFHILADDDDQADALYLMSSMGPAEVVTLPAPYLYDHGYATIGADGTSPMMTLRQILAEQAEAVEWRRSVWKNGARVPTVIERPAEAPPWSKTAKDRFLAAFNAFMGRGHQAGGTPLLEDGMKLVTVNAFNPKETQDIEGRKLTDAEVASAYHIAPELVGAREGTFSNIDAFRQMLFTISLGPYVTQWQDVLNSMLVPMLAPGSNLYVEANLEAKLRGSFTEQAALLQTAVGAPYMLRSEARAVQNLPHVDGTDELVTPLNVTIGGLASPRDTAPEALPKGQGRPA</sequence>
<keyword evidence="3" id="KW-1185">Reference proteome</keyword>
<evidence type="ECO:0000256" key="1">
    <source>
        <dbReference type="SAM" id="MobiDB-lite"/>
    </source>
</evidence>
<organism evidence="2 3">
    <name type="scientific">Streptomyces bullii</name>
    <dbReference type="NCBI Taxonomy" id="349910"/>
    <lineage>
        <taxon>Bacteria</taxon>
        <taxon>Bacillati</taxon>
        <taxon>Actinomycetota</taxon>
        <taxon>Actinomycetes</taxon>
        <taxon>Kitasatosporales</taxon>
        <taxon>Streptomycetaceae</taxon>
        <taxon>Streptomyces</taxon>
    </lineage>
</organism>
<dbReference type="EMBL" id="JBHSNY010000003">
    <property type="protein sequence ID" value="MFC5633753.1"/>
    <property type="molecule type" value="Genomic_DNA"/>
</dbReference>
<dbReference type="Pfam" id="PF04860">
    <property type="entry name" value="Phage_portal"/>
    <property type="match status" value="1"/>
</dbReference>
<protein>
    <submittedName>
        <fullName evidence="2">Phage portal protein</fullName>
    </submittedName>
</protein>
<gene>
    <name evidence="2" type="ORF">ACFPZJ_08095</name>
</gene>
<name>A0ABW0UKM6_9ACTN</name>
<dbReference type="RefSeq" id="WP_381019100.1">
    <property type="nucleotide sequence ID" value="NZ_JBHSNY010000003.1"/>
</dbReference>
<comment type="caution">
    <text evidence="2">The sequence shown here is derived from an EMBL/GenBank/DDBJ whole genome shotgun (WGS) entry which is preliminary data.</text>
</comment>
<accession>A0ABW0UKM6</accession>
<feature type="region of interest" description="Disordered" evidence="1">
    <location>
        <begin position="429"/>
        <end position="448"/>
    </location>
</feature>
<reference evidence="3" key="1">
    <citation type="journal article" date="2019" name="Int. J. Syst. Evol. Microbiol.">
        <title>The Global Catalogue of Microorganisms (GCM) 10K type strain sequencing project: providing services to taxonomists for standard genome sequencing and annotation.</title>
        <authorList>
            <consortium name="The Broad Institute Genomics Platform"/>
            <consortium name="The Broad Institute Genome Sequencing Center for Infectious Disease"/>
            <person name="Wu L."/>
            <person name="Ma J."/>
        </authorList>
    </citation>
    <scope>NUCLEOTIDE SEQUENCE [LARGE SCALE GENOMIC DNA]</scope>
    <source>
        <strain evidence="3">CGMCC 4.7248</strain>
    </source>
</reference>
<dbReference type="Proteomes" id="UP001596154">
    <property type="component" value="Unassembled WGS sequence"/>
</dbReference>
<proteinExistence type="predicted"/>